<evidence type="ECO:0000313" key="4">
    <source>
        <dbReference type="Proteomes" id="UP000594262"/>
    </source>
</evidence>
<keyword evidence="1" id="KW-0175">Coiled coil</keyword>
<evidence type="ECO:0000313" key="3">
    <source>
        <dbReference type="EnsemblMetazoa" id="CLYHEMP004864.1"/>
    </source>
</evidence>
<sequence length="141" mass="16266">MKMDTSSFKPSNATFEETKKFQSKSQMTGRLVNAAVMDATELFESETAEESKVTDFLDQYEEKVQQKVLDKKNVKDKLKELEEVLEENANLEADIDLGNQRDTENTIEKDITVPCDFGDHRFHLKVDARTKQFEISKPKQI</sequence>
<dbReference type="AlphaFoldDB" id="A0A7M5V7M1"/>
<evidence type="ECO:0000256" key="2">
    <source>
        <dbReference type="SAM" id="MobiDB-lite"/>
    </source>
</evidence>
<keyword evidence="4" id="KW-1185">Reference proteome</keyword>
<dbReference type="Proteomes" id="UP000594262">
    <property type="component" value="Unplaced"/>
</dbReference>
<accession>A0A7M5V7M1</accession>
<evidence type="ECO:0000256" key="1">
    <source>
        <dbReference type="SAM" id="Coils"/>
    </source>
</evidence>
<organism evidence="3 4">
    <name type="scientific">Clytia hemisphaerica</name>
    <dbReference type="NCBI Taxonomy" id="252671"/>
    <lineage>
        <taxon>Eukaryota</taxon>
        <taxon>Metazoa</taxon>
        <taxon>Cnidaria</taxon>
        <taxon>Hydrozoa</taxon>
        <taxon>Hydroidolina</taxon>
        <taxon>Leptothecata</taxon>
        <taxon>Obeliida</taxon>
        <taxon>Clytiidae</taxon>
        <taxon>Clytia</taxon>
    </lineage>
</organism>
<feature type="compositionally biased region" description="Polar residues" evidence="2">
    <location>
        <begin position="1"/>
        <end position="15"/>
    </location>
</feature>
<reference evidence="3" key="1">
    <citation type="submission" date="2021-01" db="UniProtKB">
        <authorList>
            <consortium name="EnsemblMetazoa"/>
        </authorList>
    </citation>
    <scope>IDENTIFICATION</scope>
</reference>
<proteinExistence type="predicted"/>
<dbReference type="EnsemblMetazoa" id="CLYHEMT004864.1">
    <property type="protein sequence ID" value="CLYHEMP004864.1"/>
    <property type="gene ID" value="CLYHEMG004864"/>
</dbReference>
<feature type="coiled-coil region" evidence="1">
    <location>
        <begin position="57"/>
        <end position="101"/>
    </location>
</feature>
<protein>
    <submittedName>
        <fullName evidence="3">Uncharacterized protein</fullName>
    </submittedName>
</protein>
<name>A0A7M5V7M1_9CNID</name>
<feature type="region of interest" description="Disordered" evidence="2">
    <location>
        <begin position="1"/>
        <end position="25"/>
    </location>
</feature>